<dbReference type="AlphaFoldDB" id="A0A6A6B9S0"/>
<dbReference type="Gene3D" id="3.20.170.20">
    <property type="entry name" value="Protein of unknown function DUF952"/>
    <property type="match status" value="1"/>
</dbReference>
<dbReference type="EMBL" id="ML995488">
    <property type="protein sequence ID" value="KAF2140949.1"/>
    <property type="molecule type" value="Genomic_DNA"/>
</dbReference>
<proteinExistence type="predicted"/>
<sequence length="123" mass="13534">MAADTAHPTIAYKILTALQYADWVDKGIFIGASIDLQDGYIHLSTATQSLETYARYFAAQPDLVVAELDLSRLGEGAELKWEESRGGDLFPHIYGKGIPIAAVKRHWDRVDRALMEGLAEGTV</sequence>
<keyword evidence="2" id="KW-1185">Reference proteome</keyword>
<evidence type="ECO:0000313" key="1">
    <source>
        <dbReference type="EMBL" id="KAF2140949.1"/>
    </source>
</evidence>
<reference evidence="1" key="1">
    <citation type="journal article" date="2020" name="Stud. Mycol.">
        <title>101 Dothideomycetes genomes: a test case for predicting lifestyles and emergence of pathogens.</title>
        <authorList>
            <person name="Haridas S."/>
            <person name="Albert R."/>
            <person name="Binder M."/>
            <person name="Bloem J."/>
            <person name="Labutti K."/>
            <person name="Salamov A."/>
            <person name="Andreopoulos B."/>
            <person name="Baker S."/>
            <person name="Barry K."/>
            <person name="Bills G."/>
            <person name="Bluhm B."/>
            <person name="Cannon C."/>
            <person name="Castanera R."/>
            <person name="Culley D."/>
            <person name="Daum C."/>
            <person name="Ezra D."/>
            <person name="Gonzalez J."/>
            <person name="Henrissat B."/>
            <person name="Kuo A."/>
            <person name="Liang C."/>
            <person name="Lipzen A."/>
            <person name="Lutzoni F."/>
            <person name="Magnuson J."/>
            <person name="Mondo S."/>
            <person name="Nolan M."/>
            <person name="Ohm R."/>
            <person name="Pangilinan J."/>
            <person name="Park H.-J."/>
            <person name="Ramirez L."/>
            <person name="Alfaro M."/>
            <person name="Sun H."/>
            <person name="Tritt A."/>
            <person name="Yoshinaga Y."/>
            <person name="Zwiers L.-H."/>
            <person name="Turgeon B."/>
            <person name="Goodwin S."/>
            <person name="Spatafora J."/>
            <person name="Crous P."/>
            <person name="Grigoriev I."/>
        </authorList>
    </citation>
    <scope>NUCLEOTIDE SEQUENCE</scope>
    <source>
        <strain evidence="1">CBS 121167</strain>
    </source>
</reference>
<dbReference type="SUPFAM" id="SSF56399">
    <property type="entry name" value="ADP-ribosylation"/>
    <property type="match status" value="1"/>
</dbReference>
<evidence type="ECO:0008006" key="3">
    <source>
        <dbReference type="Google" id="ProtNLM"/>
    </source>
</evidence>
<protein>
    <recommendedName>
        <fullName evidence="3">DUF952 domain-containing protein</fullName>
    </recommendedName>
</protein>
<accession>A0A6A6B9S0</accession>
<dbReference type="PANTHER" id="PTHR34129:SF1">
    <property type="entry name" value="DUF952 DOMAIN-CONTAINING PROTEIN"/>
    <property type="match status" value="1"/>
</dbReference>
<organism evidence="1 2">
    <name type="scientific">Aplosporella prunicola CBS 121167</name>
    <dbReference type="NCBI Taxonomy" id="1176127"/>
    <lineage>
        <taxon>Eukaryota</taxon>
        <taxon>Fungi</taxon>
        <taxon>Dikarya</taxon>
        <taxon>Ascomycota</taxon>
        <taxon>Pezizomycotina</taxon>
        <taxon>Dothideomycetes</taxon>
        <taxon>Dothideomycetes incertae sedis</taxon>
        <taxon>Botryosphaeriales</taxon>
        <taxon>Aplosporellaceae</taxon>
        <taxon>Aplosporella</taxon>
    </lineage>
</organism>
<dbReference type="Proteomes" id="UP000799438">
    <property type="component" value="Unassembled WGS sequence"/>
</dbReference>
<dbReference type="RefSeq" id="XP_033396662.1">
    <property type="nucleotide sequence ID" value="XM_033540636.1"/>
</dbReference>
<dbReference type="OrthoDB" id="3335358at2759"/>
<dbReference type="PANTHER" id="PTHR34129">
    <property type="entry name" value="BLR1139 PROTEIN"/>
    <property type="match status" value="1"/>
</dbReference>
<evidence type="ECO:0000313" key="2">
    <source>
        <dbReference type="Proteomes" id="UP000799438"/>
    </source>
</evidence>
<name>A0A6A6B9S0_9PEZI</name>
<dbReference type="Pfam" id="PF06108">
    <property type="entry name" value="DUF952"/>
    <property type="match status" value="1"/>
</dbReference>
<dbReference type="InterPro" id="IPR009297">
    <property type="entry name" value="DUF952"/>
</dbReference>
<dbReference type="GeneID" id="54298132"/>
<gene>
    <name evidence="1" type="ORF">K452DRAFT_288342</name>
</gene>